<proteinExistence type="predicted"/>
<evidence type="ECO:0000259" key="1">
    <source>
        <dbReference type="Pfam" id="PF12937"/>
    </source>
</evidence>
<comment type="caution">
    <text evidence="2">The sequence shown here is derived from an EMBL/GenBank/DDBJ whole genome shotgun (WGS) entry which is preliminary data.</text>
</comment>
<organism evidence="2 3">
    <name type="scientific">Mycena albidolilacea</name>
    <dbReference type="NCBI Taxonomy" id="1033008"/>
    <lineage>
        <taxon>Eukaryota</taxon>
        <taxon>Fungi</taxon>
        <taxon>Dikarya</taxon>
        <taxon>Basidiomycota</taxon>
        <taxon>Agaricomycotina</taxon>
        <taxon>Agaricomycetes</taxon>
        <taxon>Agaricomycetidae</taxon>
        <taxon>Agaricales</taxon>
        <taxon>Marasmiineae</taxon>
        <taxon>Mycenaceae</taxon>
        <taxon>Mycena</taxon>
    </lineage>
</organism>
<name>A0AAD6ZB04_9AGAR</name>
<reference evidence="2" key="1">
    <citation type="submission" date="2023-03" db="EMBL/GenBank/DDBJ databases">
        <title>Massive genome expansion in bonnet fungi (Mycena s.s.) driven by repeated elements and novel gene families across ecological guilds.</title>
        <authorList>
            <consortium name="Lawrence Berkeley National Laboratory"/>
            <person name="Harder C.B."/>
            <person name="Miyauchi S."/>
            <person name="Viragh M."/>
            <person name="Kuo A."/>
            <person name="Thoen E."/>
            <person name="Andreopoulos B."/>
            <person name="Lu D."/>
            <person name="Skrede I."/>
            <person name="Drula E."/>
            <person name="Henrissat B."/>
            <person name="Morin E."/>
            <person name="Kohler A."/>
            <person name="Barry K."/>
            <person name="LaButti K."/>
            <person name="Morin E."/>
            <person name="Salamov A."/>
            <person name="Lipzen A."/>
            <person name="Mereny Z."/>
            <person name="Hegedus B."/>
            <person name="Baldrian P."/>
            <person name="Stursova M."/>
            <person name="Weitz H."/>
            <person name="Taylor A."/>
            <person name="Grigoriev I.V."/>
            <person name="Nagy L.G."/>
            <person name="Martin F."/>
            <person name="Kauserud H."/>
        </authorList>
    </citation>
    <scope>NUCLEOTIDE SEQUENCE</scope>
    <source>
        <strain evidence="2">CBHHK002</strain>
    </source>
</reference>
<dbReference type="InterPro" id="IPR036047">
    <property type="entry name" value="F-box-like_dom_sf"/>
</dbReference>
<dbReference type="EMBL" id="JARIHO010000066">
    <property type="protein sequence ID" value="KAJ7314683.1"/>
    <property type="molecule type" value="Genomic_DNA"/>
</dbReference>
<sequence>MSSRLPPELIDRIIDFLWDSPSDLFACSLVCSQWLSSSSRYIFESLTVRADPRFLDLVQFPSSVVANYTRILNFHLWPPQADHNASQILRCLPGVLNLRAVVVGTFPPSPKSFPVLSQVTKVSFRHTKFTSCTDFTRLVSKFTALRELKLDWVTWEGGNCGVWPRFTPGLEYLSIQGFERAPGILQWLSSADYPRIRRLALHISNNAPDPAALGIVAKFLHRLDGYLQDLRLEVYPSTYLKWTLTLLDLGSLENFQRLRIGRGIHFYPPSAPAPLGRCRVFPTVLEIALPFISRGHLQELTFDVEIVPNMLSSNSDWFLENVLTNHNTEPLPIVRFHVLRGGRSYNYEAVARHCSQFACFMRERGIGGANIVYSAEQE</sequence>
<dbReference type="InterPro" id="IPR001810">
    <property type="entry name" value="F-box_dom"/>
</dbReference>
<dbReference type="Proteomes" id="UP001218218">
    <property type="component" value="Unassembled WGS sequence"/>
</dbReference>
<protein>
    <recommendedName>
        <fullName evidence="1">F-box domain-containing protein</fullName>
    </recommendedName>
</protein>
<evidence type="ECO:0000313" key="2">
    <source>
        <dbReference type="EMBL" id="KAJ7314683.1"/>
    </source>
</evidence>
<dbReference type="Pfam" id="PF12937">
    <property type="entry name" value="F-box-like"/>
    <property type="match status" value="1"/>
</dbReference>
<feature type="domain" description="F-box" evidence="1">
    <location>
        <begin position="3"/>
        <end position="37"/>
    </location>
</feature>
<dbReference type="CDD" id="cd09917">
    <property type="entry name" value="F-box_SF"/>
    <property type="match status" value="1"/>
</dbReference>
<keyword evidence="3" id="KW-1185">Reference proteome</keyword>
<dbReference type="SUPFAM" id="SSF52047">
    <property type="entry name" value="RNI-like"/>
    <property type="match status" value="1"/>
</dbReference>
<accession>A0AAD6ZB04</accession>
<gene>
    <name evidence="2" type="ORF">DFH08DRAFT_895199</name>
</gene>
<dbReference type="AlphaFoldDB" id="A0AAD6ZB04"/>
<dbReference type="SUPFAM" id="SSF81383">
    <property type="entry name" value="F-box domain"/>
    <property type="match status" value="1"/>
</dbReference>
<dbReference type="Gene3D" id="1.20.1280.50">
    <property type="match status" value="1"/>
</dbReference>
<evidence type="ECO:0000313" key="3">
    <source>
        <dbReference type="Proteomes" id="UP001218218"/>
    </source>
</evidence>